<sequence>MFLTDKLSDEINFLDVTYQLDMAFDNILHLSKMLEAKELSEYEKMIFGLEILVRNFADVETLHHEQQYQLLMKILETKMGFKSNDNESQNESTGTAKKEYDFEIDGKRIYASFLMDYGIDLIEQQGELHWQKFLAMFEGLSDKTPFMQVVQIRNMEVPKADKNNQKDRMKIQKLKRKYELEQPNAEAGLEKAAMFLRRNSKVGGK</sequence>
<gene>
    <name evidence="1" type="ORF">OPHB3_1976</name>
</gene>
<reference evidence="1 2" key="2">
    <citation type="journal article" date="2016" name="Genome Announc.">
        <title>Draft Genome Sequence of Oceanobacillus picturae Heshi-B3, Isolated from Fermented Rice Bran in a Traditional Japanese Seafood Dish.</title>
        <authorList>
            <person name="Akuzawa S."/>
            <person name="Nagaoka J."/>
            <person name="Kanekatsu M."/>
            <person name="Kanesaki Y."/>
            <person name="Suzuki T."/>
        </authorList>
    </citation>
    <scope>NUCLEOTIDE SEQUENCE [LARGE SCALE GENOMIC DNA]</scope>
    <source>
        <strain evidence="1 2">Heshi-B3</strain>
    </source>
</reference>
<proteinExistence type="predicted"/>
<evidence type="ECO:0000313" key="1">
    <source>
        <dbReference type="EMBL" id="GAQ18037.1"/>
    </source>
</evidence>
<comment type="caution">
    <text evidence="1">The sequence shown here is derived from an EMBL/GenBank/DDBJ whole genome shotgun (WGS) entry which is preliminary data.</text>
</comment>
<accession>A0A0U9H5N2</accession>
<dbReference type="OrthoDB" id="1758052at2"/>
<protein>
    <submittedName>
        <fullName evidence="1">Bacteriophage Gp15 protein</fullName>
    </submittedName>
</protein>
<dbReference type="AlphaFoldDB" id="A0A0U9H5N2"/>
<dbReference type="Proteomes" id="UP000052946">
    <property type="component" value="Unassembled WGS sequence"/>
</dbReference>
<dbReference type="RefSeq" id="WP_058950189.1">
    <property type="nucleotide sequence ID" value="NZ_BBXV01000023.1"/>
</dbReference>
<dbReference type="EMBL" id="BBXV01000023">
    <property type="protein sequence ID" value="GAQ18037.1"/>
    <property type="molecule type" value="Genomic_DNA"/>
</dbReference>
<name>A0A0U9H5N2_9BACI</name>
<reference evidence="2" key="1">
    <citation type="submission" date="2015-07" db="EMBL/GenBank/DDBJ databases">
        <title>Draft Genome Sequence of Oceanobacillus picturae Heshi-B3 that Was Isolated from Fermented Rice Bran with Aging Salted Mackerel, Which Was Named Heshiko as Traditional Fermented Seafood in Japan.</title>
        <authorList>
            <person name="Akuzawa S."/>
            <person name="Nakagawa J."/>
            <person name="Kanekatsu T."/>
            <person name="Kanesaki Y."/>
            <person name="Suzuki T."/>
        </authorList>
    </citation>
    <scope>NUCLEOTIDE SEQUENCE [LARGE SCALE GENOMIC DNA]</scope>
    <source>
        <strain evidence="2">Heshi-B3</strain>
    </source>
</reference>
<dbReference type="InterPro" id="IPR009660">
    <property type="entry name" value="Phage_A500_Gp15"/>
</dbReference>
<dbReference type="Pfam" id="PF06854">
    <property type="entry name" value="Phage_Gp15"/>
    <property type="match status" value="1"/>
</dbReference>
<organism evidence="1 2">
    <name type="scientific">Oceanobacillus picturae</name>
    <dbReference type="NCBI Taxonomy" id="171693"/>
    <lineage>
        <taxon>Bacteria</taxon>
        <taxon>Bacillati</taxon>
        <taxon>Bacillota</taxon>
        <taxon>Bacilli</taxon>
        <taxon>Bacillales</taxon>
        <taxon>Bacillaceae</taxon>
        <taxon>Oceanobacillus</taxon>
    </lineage>
</organism>
<evidence type="ECO:0000313" key="2">
    <source>
        <dbReference type="Proteomes" id="UP000052946"/>
    </source>
</evidence>